<evidence type="ECO:0000256" key="1">
    <source>
        <dbReference type="ARBA" id="ARBA00005960"/>
    </source>
</evidence>
<accession>A0AA35ZI78</accession>
<dbReference type="GO" id="GO:0005829">
    <property type="term" value="C:cytosol"/>
    <property type="evidence" value="ECO:0007669"/>
    <property type="project" value="TreeGrafter"/>
</dbReference>
<evidence type="ECO:0000259" key="2">
    <source>
        <dbReference type="SMART" id="SM00769"/>
    </source>
</evidence>
<dbReference type="AlphaFoldDB" id="A0AA35ZI78"/>
<evidence type="ECO:0000313" key="3">
    <source>
        <dbReference type="EMBL" id="CAI9292117.1"/>
    </source>
</evidence>
<dbReference type="GO" id="GO:0009269">
    <property type="term" value="P:response to desiccation"/>
    <property type="evidence" value="ECO:0007669"/>
    <property type="project" value="InterPro"/>
</dbReference>
<proteinExistence type="inferred from homology"/>
<comment type="similarity">
    <text evidence="1">Belongs to the LEA type 2 family.</text>
</comment>
<organism evidence="3 4">
    <name type="scientific">Lactuca saligna</name>
    <name type="common">Willowleaf lettuce</name>
    <dbReference type="NCBI Taxonomy" id="75948"/>
    <lineage>
        <taxon>Eukaryota</taxon>
        <taxon>Viridiplantae</taxon>
        <taxon>Streptophyta</taxon>
        <taxon>Embryophyta</taxon>
        <taxon>Tracheophyta</taxon>
        <taxon>Spermatophyta</taxon>
        <taxon>Magnoliopsida</taxon>
        <taxon>eudicotyledons</taxon>
        <taxon>Gunneridae</taxon>
        <taxon>Pentapetalae</taxon>
        <taxon>asterids</taxon>
        <taxon>campanulids</taxon>
        <taxon>Asterales</taxon>
        <taxon>Asteraceae</taxon>
        <taxon>Cichorioideae</taxon>
        <taxon>Cichorieae</taxon>
        <taxon>Lactucinae</taxon>
        <taxon>Lactuca</taxon>
    </lineage>
</organism>
<dbReference type="SUPFAM" id="SSF117070">
    <property type="entry name" value="LEA14-like"/>
    <property type="match status" value="1"/>
</dbReference>
<dbReference type="InterPro" id="IPR013990">
    <property type="entry name" value="WHy-dom"/>
</dbReference>
<evidence type="ECO:0000313" key="4">
    <source>
        <dbReference type="Proteomes" id="UP001177003"/>
    </source>
</evidence>
<dbReference type="PANTHER" id="PTHR31459">
    <property type="match status" value="1"/>
</dbReference>
<reference evidence="3" key="1">
    <citation type="submission" date="2023-04" db="EMBL/GenBank/DDBJ databases">
        <authorList>
            <person name="Vijverberg K."/>
            <person name="Xiong W."/>
            <person name="Schranz E."/>
        </authorList>
    </citation>
    <scope>NUCLEOTIDE SEQUENCE</scope>
</reference>
<keyword evidence="4" id="KW-1185">Reference proteome</keyword>
<protein>
    <recommendedName>
        <fullName evidence="2">Water stress and hypersensitive response domain-containing protein</fullName>
    </recommendedName>
</protein>
<feature type="domain" description="Water stress and hypersensitive response" evidence="2">
    <location>
        <begin position="24"/>
        <end position="141"/>
    </location>
</feature>
<name>A0AA35ZI78_LACSI</name>
<dbReference type="Gene3D" id="2.60.40.1820">
    <property type="match status" value="1"/>
</dbReference>
<dbReference type="Proteomes" id="UP001177003">
    <property type="component" value="Chromosome 7"/>
</dbReference>
<gene>
    <name evidence="3" type="ORF">LSALG_LOCUS31214</name>
</gene>
<dbReference type="SMART" id="SM00769">
    <property type="entry name" value="WHy"/>
    <property type="match status" value="1"/>
</dbReference>
<dbReference type="PANTHER" id="PTHR31459:SF23">
    <property type="entry name" value="LATE EMBRYOGENESIS ABUNDANT PROTEIN, LEA_2 SUBGROUP"/>
    <property type="match status" value="1"/>
</dbReference>
<sequence>MCGVVEMVKHLFSDTVESIEKPEARVTDVDLKGVGAHSVTYLAKVNVSNPYCIPIPLGEIRYVLKSSGREIASGTIYDTGSLKGKGDTLLYVEIDVANSVLVTLVKDVAVDWDIDYEVKVTLIIDFPLICDISIPVTRNGQIKLPSLADVFKKKT</sequence>
<dbReference type="InterPro" id="IPR004864">
    <property type="entry name" value="LEA_2"/>
</dbReference>
<dbReference type="EMBL" id="OX465083">
    <property type="protein sequence ID" value="CAI9292117.1"/>
    <property type="molecule type" value="Genomic_DNA"/>
</dbReference>
<dbReference type="InterPro" id="IPR045043">
    <property type="entry name" value="Lea14-like"/>
</dbReference>
<dbReference type="Pfam" id="PF03168">
    <property type="entry name" value="LEA_2"/>
    <property type="match status" value="1"/>
</dbReference>